<evidence type="ECO:0000256" key="2">
    <source>
        <dbReference type="ARBA" id="ARBA00022448"/>
    </source>
</evidence>
<keyword evidence="4" id="KW-0256">Endoplasmic reticulum</keyword>
<dbReference type="PROSITE" id="PS51847">
    <property type="entry name" value="SMP"/>
    <property type="match status" value="1"/>
</dbReference>
<evidence type="ECO:0000256" key="6">
    <source>
        <dbReference type="ARBA" id="ARBA00023121"/>
    </source>
</evidence>
<dbReference type="RefSeq" id="XP_017992750.1">
    <property type="nucleotide sequence ID" value="XM_018135420.1"/>
</dbReference>
<dbReference type="VEuPathDB" id="FungiDB:Malapachy_0908"/>
<comment type="subcellular location">
    <subcellularLocation>
        <location evidence="1">Membrane</location>
    </subcellularLocation>
</comment>
<evidence type="ECO:0000256" key="8">
    <source>
        <dbReference type="ARBA" id="ARBA00023136"/>
    </source>
</evidence>
<evidence type="ECO:0000256" key="7">
    <source>
        <dbReference type="ARBA" id="ARBA00023128"/>
    </source>
</evidence>
<dbReference type="GO" id="GO:0007005">
    <property type="term" value="P:mitochondrion organization"/>
    <property type="evidence" value="ECO:0007669"/>
    <property type="project" value="InterPro"/>
</dbReference>
<evidence type="ECO:0000256" key="4">
    <source>
        <dbReference type="ARBA" id="ARBA00022824"/>
    </source>
</evidence>
<dbReference type="InterPro" id="IPR027532">
    <property type="entry name" value="Mdm12"/>
</dbReference>
<organism evidence="10 11">
    <name type="scientific">Malassezia pachydermatis</name>
    <dbReference type="NCBI Taxonomy" id="77020"/>
    <lineage>
        <taxon>Eukaryota</taxon>
        <taxon>Fungi</taxon>
        <taxon>Dikarya</taxon>
        <taxon>Basidiomycota</taxon>
        <taxon>Ustilaginomycotina</taxon>
        <taxon>Malasseziomycetes</taxon>
        <taxon>Malasseziales</taxon>
        <taxon>Malasseziaceae</taxon>
        <taxon>Malassezia</taxon>
    </lineage>
</organism>
<dbReference type="GO" id="GO:0015914">
    <property type="term" value="P:phospholipid transport"/>
    <property type="evidence" value="ECO:0007669"/>
    <property type="project" value="TreeGrafter"/>
</dbReference>
<dbReference type="CDD" id="cd21672">
    <property type="entry name" value="SMP_Mdm12"/>
    <property type="match status" value="1"/>
</dbReference>
<proteinExistence type="predicted"/>
<sequence length="288" mass="32242">MSVDLDWTTLSQPFAEGLCGRLNTLLAKMTLPSFLGPVHVEQMEFGTDVPDVQIVHIGEPWRAFRAASMRADTTASEEASFSARVPMRLRTFRQYDDEMPTSVAGNSEPGWDETSHLWSDTDSVGTMESHALGDEPETESSVPSWQMHISVQWPTSSFRLALTTSLRIRHSDDTVMSLPVSLMITGLELLAQVIVVIDGEQQCVHISLSEESDAPCAADGLRAVHDARIRSRHQGQRILPYFALESQVGEPSKHVLENVGKVERFLGDTVRQLLEDELVYPHFYTVYW</sequence>
<comment type="caution">
    <text evidence="10">The sequence shown here is derived from an EMBL/GenBank/DDBJ whole genome shotgun (WGS) entry which is preliminary data.</text>
</comment>
<dbReference type="AlphaFoldDB" id="A0A0M8MNH1"/>
<keyword evidence="5" id="KW-0445">Lipid transport</keyword>
<dbReference type="EMBL" id="LGAV01000003">
    <property type="protein sequence ID" value="KOS15118.1"/>
    <property type="molecule type" value="Genomic_DNA"/>
</dbReference>
<evidence type="ECO:0000256" key="3">
    <source>
        <dbReference type="ARBA" id="ARBA00022787"/>
    </source>
</evidence>
<keyword evidence="8" id="KW-0472">Membrane</keyword>
<evidence type="ECO:0000313" key="10">
    <source>
        <dbReference type="EMBL" id="KOS15118.1"/>
    </source>
</evidence>
<keyword evidence="2" id="KW-0813">Transport</keyword>
<dbReference type="GeneID" id="28727295"/>
<feature type="domain" description="SMP-LTD" evidence="9">
    <location>
        <begin position="1"/>
        <end position="288"/>
    </location>
</feature>
<keyword evidence="3" id="KW-1000">Mitochondrion outer membrane</keyword>
<keyword evidence="11" id="KW-1185">Reference proteome</keyword>
<evidence type="ECO:0000256" key="1">
    <source>
        <dbReference type="ARBA" id="ARBA00004370"/>
    </source>
</evidence>
<dbReference type="GO" id="GO:0008289">
    <property type="term" value="F:lipid binding"/>
    <property type="evidence" value="ECO:0007669"/>
    <property type="project" value="UniProtKB-KW"/>
</dbReference>
<protein>
    <submittedName>
        <fullName evidence="10">Mitochondrial distribution and morphology protein</fullName>
    </submittedName>
</protein>
<dbReference type="InterPro" id="IPR031468">
    <property type="entry name" value="SMP_LBD"/>
</dbReference>
<keyword evidence="6" id="KW-0446">Lipid-binding</keyword>
<accession>A0A0M8MNH1</accession>
<dbReference type="PANTHER" id="PTHR28204:SF1">
    <property type="entry name" value="MITOCHONDRIAL DISTRIBUTION AND MORPHOLOGY PROTEIN 12"/>
    <property type="match status" value="1"/>
</dbReference>
<name>A0A0M8MNH1_9BASI</name>
<dbReference type="Proteomes" id="UP000037751">
    <property type="component" value="Unassembled WGS sequence"/>
</dbReference>
<evidence type="ECO:0000313" key="11">
    <source>
        <dbReference type="Proteomes" id="UP000037751"/>
    </source>
</evidence>
<dbReference type="STRING" id="77020.A0A0M8MNH1"/>
<dbReference type="GO" id="GO:0032865">
    <property type="term" value="C:ERMES complex"/>
    <property type="evidence" value="ECO:0007669"/>
    <property type="project" value="InterPro"/>
</dbReference>
<keyword evidence="7" id="KW-0496">Mitochondrion</keyword>
<dbReference type="PANTHER" id="PTHR28204">
    <property type="entry name" value="MITOCHONDRIAL DISTRIBUTION AND MORPHOLOGY PROTEIN 12"/>
    <property type="match status" value="1"/>
</dbReference>
<evidence type="ECO:0000256" key="5">
    <source>
        <dbReference type="ARBA" id="ARBA00023055"/>
    </source>
</evidence>
<dbReference type="Pfam" id="PF26544">
    <property type="entry name" value="Mdm12"/>
    <property type="match status" value="1"/>
</dbReference>
<dbReference type="OrthoDB" id="3356905at2759"/>
<gene>
    <name evidence="10" type="ORF">Malapachy_0908</name>
</gene>
<reference evidence="10 11" key="1">
    <citation type="submission" date="2015-07" db="EMBL/GenBank/DDBJ databases">
        <title>Draft Genome Sequence of Malassezia furfur CBS1878 and Malassezia pachydermatis CBS1879.</title>
        <authorList>
            <person name="Triana S."/>
            <person name="Ohm R."/>
            <person name="Gonzalez A."/>
            <person name="DeCock H."/>
            <person name="Restrepo S."/>
            <person name="Celis A."/>
        </authorList>
    </citation>
    <scope>NUCLEOTIDE SEQUENCE [LARGE SCALE GENOMIC DNA]</scope>
    <source>
        <strain evidence="10 11">CBS 1879</strain>
    </source>
</reference>
<evidence type="ECO:0000259" key="9">
    <source>
        <dbReference type="PROSITE" id="PS51847"/>
    </source>
</evidence>
<dbReference type="GO" id="GO:1990456">
    <property type="term" value="P:mitochondrion-endoplasmic reticulum membrane tethering"/>
    <property type="evidence" value="ECO:0007669"/>
    <property type="project" value="TreeGrafter"/>
</dbReference>